<evidence type="ECO:0000259" key="2">
    <source>
        <dbReference type="Pfam" id="PF14517"/>
    </source>
</evidence>
<organism evidence="3 4">
    <name type="scientific">Streptomyces clavuligerus</name>
    <dbReference type="NCBI Taxonomy" id="1901"/>
    <lineage>
        <taxon>Bacteria</taxon>
        <taxon>Bacillati</taxon>
        <taxon>Actinomycetota</taxon>
        <taxon>Actinomycetes</taxon>
        <taxon>Kitasatosporales</taxon>
        <taxon>Streptomycetaceae</taxon>
        <taxon>Streptomyces</taxon>
    </lineage>
</organism>
<reference evidence="3 4" key="1">
    <citation type="journal article" date="2010" name="Genome Biol. Evol.">
        <title>The sequence of a 1.8-mb bacterial linear plasmid reveals a rich evolutionary reservoir of secondary metabolic pathways.</title>
        <authorList>
            <person name="Medema M.H."/>
            <person name="Trefzer A."/>
            <person name="Kovalchuk A."/>
            <person name="van den Berg M."/>
            <person name="Mueller U."/>
            <person name="Heijne W."/>
            <person name="Wu L."/>
            <person name="Alam M.T."/>
            <person name="Ronning C.M."/>
            <person name="Nierman W.C."/>
            <person name="Bovenberg R.A.L."/>
            <person name="Breitling R."/>
            <person name="Takano E."/>
        </authorList>
    </citation>
    <scope>NUCLEOTIDE SEQUENCE [LARGE SCALE GENOMIC DNA]</scope>
    <source>
        <strain evidence="4">ATCC 27064 / DSM 738 / JCM 4710 / NBRC 13307 / NCIMB 12785 / NRRL 3585 / VKM Ac-602</strain>
    </source>
</reference>
<proteinExistence type="predicted"/>
<feature type="signal peptide" evidence="1">
    <location>
        <begin position="1"/>
        <end position="28"/>
    </location>
</feature>
<keyword evidence="4" id="KW-1185">Reference proteome</keyword>
<dbReference type="GeneID" id="93729989"/>
<dbReference type="SUPFAM" id="SSF53955">
    <property type="entry name" value="Lysozyme-like"/>
    <property type="match status" value="1"/>
</dbReference>
<accession>B5GNM7</accession>
<evidence type="ECO:0000256" key="1">
    <source>
        <dbReference type="SAM" id="SignalP"/>
    </source>
</evidence>
<feature type="domain" description="Tachylectin 2" evidence="2">
    <location>
        <begin position="108"/>
        <end position="260"/>
    </location>
</feature>
<sequence>MPEGNPVPAIRPALRAATGALLSGAVGAGLLTAATVATAPAAQAATSCSGTASVYGILDDGRLTFSAINPARGDLTKVRIGPDLGFTPKAMATLNFNTVLVTSTAGALYRVDVLTNNNALELSGVEKIADSGWTHDKLTYDGHGHLYGTTSDGTLLQYLVSQDKPQGSQHIGQRKEIGSGFVLKTLTAAGDDRLLATTSTGALYSYKINSAGAWDRDDLKTSGWSAFDQLVSPGGGLYYGRMGTTGAMYWYKDANPNDGSGSDITYHNDDPVNTDGWTQKLLSAQPNTFKCTTTAPETVDRDNIAQVKAAGRNLMAQRNSAWNTAAQWSCLERLWDKESGWRWNADNPSSAAYGIPQANPGSKMGLMGADWATNPLTQIKWGLYYIENRYDSPCGAWNFFQNNNWY</sequence>
<name>B5GNM7_STRCL</name>
<dbReference type="eggNOG" id="COG3583">
    <property type="taxonomic scope" value="Bacteria"/>
</dbReference>
<dbReference type="STRING" id="1901.BB341_11165"/>
<dbReference type="EMBL" id="CM000913">
    <property type="protein sequence ID" value="EFG08578.1"/>
    <property type="molecule type" value="Genomic_DNA"/>
</dbReference>
<gene>
    <name evidence="3" type="ORF">SCLAV_3506</name>
</gene>
<dbReference type="Gene3D" id="2.115.10.10">
    <property type="entry name" value="Tachylectin 2"/>
    <property type="match status" value="1"/>
</dbReference>
<keyword evidence="1" id="KW-0732">Signal</keyword>
<dbReference type="InterPro" id="IPR023294">
    <property type="entry name" value="Tachylectin2"/>
</dbReference>
<dbReference type="OrthoDB" id="9815928at2"/>
<dbReference type="InterPro" id="IPR023346">
    <property type="entry name" value="Lysozyme-like_dom_sf"/>
</dbReference>
<dbReference type="SUPFAM" id="SSF101898">
    <property type="entry name" value="NHL repeat"/>
    <property type="match status" value="1"/>
</dbReference>
<feature type="chain" id="PRO_5041156549" evidence="1">
    <location>
        <begin position="29"/>
        <end position="406"/>
    </location>
</feature>
<dbReference type="eggNOG" id="COG0791">
    <property type="taxonomic scope" value="Bacteria"/>
</dbReference>
<dbReference type="Pfam" id="PF14517">
    <property type="entry name" value="Tachylectin"/>
    <property type="match status" value="1"/>
</dbReference>
<dbReference type="AlphaFoldDB" id="B5GNM7"/>
<dbReference type="RefSeq" id="WP_003953273.1">
    <property type="nucleotide sequence ID" value="NZ_CM000913.1"/>
</dbReference>
<evidence type="ECO:0000313" key="3">
    <source>
        <dbReference type="EMBL" id="EFG08578.1"/>
    </source>
</evidence>
<dbReference type="KEGG" id="sclf:BB341_11165"/>
<dbReference type="Proteomes" id="UP000002357">
    <property type="component" value="Chromosome"/>
</dbReference>
<evidence type="ECO:0000313" key="4">
    <source>
        <dbReference type="Proteomes" id="UP000002357"/>
    </source>
</evidence>
<protein>
    <submittedName>
        <fullName evidence="3">Peptidase S1 and S6, chymotrypsin/Hap</fullName>
    </submittedName>
</protein>